<dbReference type="Proteomes" id="UP001206595">
    <property type="component" value="Unassembled WGS sequence"/>
</dbReference>
<gene>
    <name evidence="1" type="ORF">K450DRAFT_256486</name>
</gene>
<dbReference type="Pfam" id="PF21052">
    <property type="entry name" value="EFR3_ARM"/>
    <property type="match status" value="1"/>
</dbReference>
<sequence length="66" mass="7302">MQYNTQTSYKHCSNIVLMQHLVNELIVKCHTNLNLFAENVIRMLTLLATSSEPDVAAAAAETVSLP</sequence>
<dbReference type="EMBL" id="MU620954">
    <property type="protein sequence ID" value="KAI8576505.1"/>
    <property type="molecule type" value="Genomic_DNA"/>
</dbReference>
<dbReference type="RefSeq" id="XP_051441509.1">
    <property type="nucleotide sequence ID" value="XM_051591515.1"/>
</dbReference>
<reference evidence="1" key="1">
    <citation type="submission" date="2021-06" db="EMBL/GenBank/DDBJ databases">
        <authorList>
            <consortium name="DOE Joint Genome Institute"/>
            <person name="Mondo S.J."/>
            <person name="Amses K.R."/>
            <person name="Simmons D.R."/>
            <person name="Longcore J.E."/>
            <person name="Seto K."/>
            <person name="Alves G.H."/>
            <person name="Bonds A.E."/>
            <person name="Quandt C.A."/>
            <person name="Davis W.J."/>
            <person name="Chang Y."/>
            <person name="Letcher P.M."/>
            <person name="Powell M.J."/>
            <person name="Kuo A."/>
            <person name="Labutti K."/>
            <person name="Pangilinan J."/>
            <person name="Andreopoulos W."/>
            <person name="Tritt A."/>
            <person name="Riley R."/>
            <person name="Hundley H."/>
            <person name="Johnson J."/>
            <person name="Lipzen A."/>
            <person name="Barry K."/>
            <person name="Berbee M.L."/>
            <person name="Buchler N.E."/>
            <person name="Grigoriev I.V."/>
            <person name="Spatafora J.W."/>
            <person name="Stajich J.E."/>
            <person name="James T.Y."/>
        </authorList>
    </citation>
    <scope>NUCLEOTIDE SEQUENCE</scope>
    <source>
        <strain evidence="1">AG</strain>
    </source>
</reference>
<dbReference type="InterPro" id="IPR049152">
    <property type="entry name" value="EFR3-like_ARM"/>
</dbReference>
<reference evidence="1" key="2">
    <citation type="journal article" date="2022" name="Proc. Natl. Acad. Sci. U.S.A.">
        <title>Diploid-dominant life cycles characterize the early evolution of Fungi.</title>
        <authorList>
            <person name="Amses K.R."/>
            <person name="Simmons D.R."/>
            <person name="Longcore J.E."/>
            <person name="Mondo S.J."/>
            <person name="Seto K."/>
            <person name="Jeronimo G.H."/>
            <person name="Bonds A.E."/>
            <person name="Quandt C.A."/>
            <person name="Davis W.J."/>
            <person name="Chang Y."/>
            <person name="Federici B.A."/>
            <person name="Kuo A."/>
            <person name="LaButti K."/>
            <person name="Pangilinan J."/>
            <person name="Andreopoulos W."/>
            <person name="Tritt A."/>
            <person name="Riley R."/>
            <person name="Hundley H."/>
            <person name="Johnson J."/>
            <person name="Lipzen A."/>
            <person name="Barry K."/>
            <person name="Lang B.F."/>
            <person name="Cuomo C.A."/>
            <person name="Buchler N.E."/>
            <person name="Grigoriev I.V."/>
            <person name="Spatafora J.W."/>
            <person name="Stajich J.E."/>
            <person name="James T.Y."/>
        </authorList>
    </citation>
    <scope>NUCLEOTIDE SEQUENCE</scope>
    <source>
        <strain evidence="1">AG</strain>
    </source>
</reference>
<dbReference type="AlphaFoldDB" id="A0AAD5E6E5"/>
<protein>
    <submittedName>
        <fullName evidence="1">Uncharacterized protein</fullName>
    </submittedName>
</protein>
<keyword evidence="2" id="KW-1185">Reference proteome</keyword>
<accession>A0AAD5E6E5</accession>
<proteinExistence type="predicted"/>
<name>A0AAD5E6E5_UMBRA</name>
<organism evidence="1 2">
    <name type="scientific">Umbelopsis ramanniana AG</name>
    <dbReference type="NCBI Taxonomy" id="1314678"/>
    <lineage>
        <taxon>Eukaryota</taxon>
        <taxon>Fungi</taxon>
        <taxon>Fungi incertae sedis</taxon>
        <taxon>Mucoromycota</taxon>
        <taxon>Mucoromycotina</taxon>
        <taxon>Umbelopsidomycetes</taxon>
        <taxon>Umbelopsidales</taxon>
        <taxon>Umbelopsidaceae</taxon>
        <taxon>Umbelopsis</taxon>
    </lineage>
</organism>
<dbReference type="GeneID" id="75916858"/>
<evidence type="ECO:0000313" key="1">
    <source>
        <dbReference type="EMBL" id="KAI8576505.1"/>
    </source>
</evidence>
<evidence type="ECO:0000313" key="2">
    <source>
        <dbReference type="Proteomes" id="UP001206595"/>
    </source>
</evidence>
<comment type="caution">
    <text evidence="1">The sequence shown here is derived from an EMBL/GenBank/DDBJ whole genome shotgun (WGS) entry which is preliminary data.</text>
</comment>